<feature type="transmembrane region" description="Helical" evidence="6">
    <location>
        <begin position="143"/>
        <end position="164"/>
    </location>
</feature>
<dbReference type="RefSeq" id="WP_353474198.1">
    <property type="nucleotide sequence ID" value="NZ_CP123385.1"/>
</dbReference>
<feature type="transmembrane region" description="Helical" evidence="6">
    <location>
        <begin position="304"/>
        <end position="326"/>
    </location>
</feature>
<evidence type="ECO:0000256" key="4">
    <source>
        <dbReference type="ARBA" id="ARBA00022989"/>
    </source>
</evidence>
<dbReference type="PANTHER" id="PTHR43124:SF5">
    <property type="entry name" value="PURINE RIBONUCLEOSIDE EFFLUX PUMP NEPI"/>
    <property type="match status" value="1"/>
</dbReference>
<organism evidence="8">
    <name type="scientific">Alloyangia sp. H15</name>
    <dbReference type="NCBI Taxonomy" id="3029062"/>
    <lineage>
        <taxon>Bacteria</taxon>
        <taxon>Pseudomonadati</taxon>
        <taxon>Pseudomonadota</taxon>
        <taxon>Alphaproteobacteria</taxon>
        <taxon>Rhodobacterales</taxon>
        <taxon>Roseobacteraceae</taxon>
        <taxon>Alloyangia</taxon>
    </lineage>
</organism>
<name>A0AAU8ALV4_9RHOB</name>
<dbReference type="InterPro" id="IPR011701">
    <property type="entry name" value="MFS"/>
</dbReference>
<protein>
    <submittedName>
        <fullName evidence="8">MFS transporter</fullName>
    </submittedName>
</protein>
<evidence type="ECO:0000259" key="7">
    <source>
        <dbReference type="PROSITE" id="PS50850"/>
    </source>
</evidence>
<evidence type="ECO:0000313" key="8">
    <source>
        <dbReference type="EMBL" id="XCC95356.1"/>
    </source>
</evidence>
<reference evidence="8" key="1">
    <citation type="submission" date="2023-02" db="EMBL/GenBank/DDBJ databases">
        <title>Description and genomic characterization of Salipiger bruguierae sp. nov., isolated from the sediment of mangrove plant Bruguiera sexangula.</title>
        <authorList>
            <person name="Long M."/>
        </authorList>
    </citation>
    <scope>NUCLEOTIDE SEQUENCE</scope>
    <source>
        <strain evidence="8">H15</strain>
    </source>
</reference>
<dbReference type="InterPro" id="IPR020846">
    <property type="entry name" value="MFS_dom"/>
</dbReference>
<feature type="transmembrane region" description="Helical" evidence="6">
    <location>
        <begin position="170"/>
        <end position="192"/>
    </location>
</feature>
<feature type="transmembrane region" description="Helical" evidence="6">
    <location>
        <begin position="215"/>
        <end position="236"/>
    </location>
</feature>
<evidence type="ECO:0000256" key="2">
    <source>
        <dbReference type="ARBA" id="ARBA00022475"/>
    </source>
</evidence>
<dbReference type="Gene3D" id="1.20.1250.20">
    <property type="entry name" value="MFS general substrate transporter like domains"/>
    <property type="match status" value="1"/>
</dbReference>
<sequence>MSTATTTKIEPTVTPWMAVSSLSVLAFLLVGLEFMPASLLTPIAADLAISEGQAGLSIVISGALAVMASLLGNTLLGHIDRRKTVLMYTAALTLSSLAVATAPNFTVFLVGRALAGIAIGGFWSLSTALAARLARKEDVTKAIALLQIGNASALVIAAPLGSFLEALIGWRTTFLVTVPIGAALLVWQLAVLPKMPPRTSASVAAMVGLLNRRDFATGMAAIAIAFIGQNTLSIYLRPFLESITGLDAVAVSFALLGLGLGGLAGLTLIGRVLRRGTNPVLIGLPAITAIIALLLIALGDVRPITASLLVLWGLFTSPLIVAWNAWMARTIPDDLEAGGGVQVALMQCALAGGAFVGGVLFDHIGWWSGFLLSALLLIGSALLAAATVRIPNPSSLKYQPEGVPHV</sequence>
<evidence type="ECO:0000256" key="6">
    <source>
        <dbReference type="SAM" id="Phobius"/>
    </source>
</evidence>
<feature type="transmembrane region" description="Helical" evidence="6">
    <location>
        <begin position="52"/>
        <end position="73"/>
    </location>
</feature>
<evidence type="ECO:0000256" key="5">
    <source>
        <dbReference type="ARBA" id="ARBA00023136"/>
    </source>
</evidence>
<gene>
    <name evidence="8" type="ORF">PVT71_19910</name>
</gene>
<proteinExistence type="predicted"/>
<comment type="subcellular location">
    <subcellularLocation>
        <location evidence="1">Cell membrane</location>
        <topology evidence="1">Multi-pass membrane protein</topology>
    </subcellularLocation>
</comment>
<dbReference type="PROSITE" id="PS50850">
    <property type="entry name" value="MFS"/>
    <property type="match status" value="1"/>
</dbReference>
<feature type="transmembrane region" description="Helical" evidence="6">
    <location>
        <begin position="248"/>
        <end position="268"/>
    </location>
</feature>
<dbReference type="InterPro" id="IPR050189">
    <property type="entry name" value="MFS_Efflux_Transporters"/>
</dbReference>
<keyword evidence="5 6" id="KW-0472">Membrane</keyword>
<dbReference type="AlphaFoldDB" id="A0AAU8ALV4"/>
<feature type="transmembrane region" description="Helical" evidence="6">
    <location>
        <begin position="12"/>
        <end position="32"/>
    </location>
</feature>
<feature type="transmembrane region" description="Helical" evidence="6">
    <location>
        <begin position="367"/>
        <end position="388"/>
    </location>
</feature>
<keyword evidence="4 6" id="KW-1133">Transmembrane helix</keyword>
<feature type="transmembrane region" description="Helical" evidence="6">
    <location>
        <begin position="338"/>
        <end position="361"/>
    </location>
</feature>
<keyword evidence="2" id="KW-1003">Cell membrane</keyword>
<keyword evidence="3 6" id="KW-0812">Transmembrane</keyword>
<feature type="transmembrane region" description="Helical" evidence="6">
    <location>
        <begin position="109"/>
        <end position="131"/>
    </location>
</feature>
<evidence type="ECO:0000256" key="1">
    <source>
        <dbReference type="ARBA" id="ARBA00004651"/>
    </source>
</evidence>
<evidence type="ECO:0000256" key="3">
    <source>
        <dbReference type="ARBA" id="ARBA00022692"/>
    </source>
</evidence>
<dbReference type="EMBL" id="CP123385">
    <property type="protein sequence ID" value="XCC95356.1"/>
    <property type="molecule type" value="Genomic_DNA"/>
</dbReference>
<dbReference type="Pfam" id="PF07690">
    <property type="entry name" value="MFS_1"/>
    <property type="match status" value="1"/>
</dbReference>
<feature type="transmembrane region" description="Helical" evidence="6">
    <location>
        <begin position="85"/>
        <end position="103"/>
    </location>
</feature>
<feature type="domain" description="Major facilitator superfamily (MFS) profile" evidence="7">
    <location>
        <begin position="15"/>
        <end position="392"/>
    </location>
</feature>
<dbReference type="PANTHER" id="PTHR43124">
    <property type="entry name" value="PURINE EFFLUX PUMP PBUE"/>
    <property type="match status" value="1"/>
</dbReference>
<dbReference type="GO" id="GO:0022857">
    <property type="term" value="F:transmembrane transporter activity"/>
    <property type="evidence" value="ECO:0007669"/>
    <property type="project" value="InterPro"/>
</dbReference>
<dbReference type="SUPFAM" id="SSF103473">
    <property type="entry name" value="MFS general substrate transporter"/>
    <property type="match status" value="1"/>
</dbReference>
<dbReference type="GO" id="GO:0005886">
    <property type="term" value="C:plasma membrane"/>
    <property type="evidence" value="ECO:0007669"/>
    <property type="project" value="UniProtKB-SubCell"/>
</dbReference>
<dbReference type="InterPro" id="IPR036259">
    <property type="entry name" value="MFS_trans_sf"/>
</dbReference>
<feature type="transmembrane region" description="Helical" evidence="6">
    <location>
        <begin position="280"/>
        <end position="298"/>
    </location>
</feature>
<dbReference type="CDD" id="cd17324">
    <property type="entry name" value="MFS_NepI_like"/>
    <property type="match status" value="1"/>
</dbReference>
<accession>A0AAU8ALV4</accession>